<dbReference type="GO" id="GO:0046872">
    <property type="term" value="F:metal ion binding"/>
    <property type="evidence" value="ECO:0007669"/>
    <property type="project" value="UniProtKB-KW"/>
</dbReference>
<organism evidence="8 9">
    <name type="scientific">Candidatus Frankia alpina</name>
    <dbReference type="NCBI Taxonomy" id="2699483"/>
    <lineage>
        <taxon>Bacteria</taxon>
        <taxon>Bacillati</taxon>
        <taxon>Actinomycetota</taxon>
        <taxon>Actinomycetes</taxon>
        <taxon>Frankiales</taxon>
        <taxon>Frankiaceae</taxon>
        <taxon>Frankia</taxon>
    </lineage>
</organism>
<dbReference type="RefSeq" id="WP_136446587.1">
    <property type="nucleotide sequence ID" value="NZ_SSXH01000016.1"/>
</dbReference>
<evidence type="ECO:0000313" key="8">
    <source>
        <dbReference type="EMBL" id="THJ76113.1"/>
    </source>
</evidence>
<sequence length="267" mass="27150">MAFSPETHAAAAEIIARYPAGRSRSALLPLLHLVQAEQGCVTTEGVSFCADTLGLTQAEVGAVATFYTMYKRRPVGDYLVSVCTNLSCALLGGDEVYARVAERLGIGHDETTPDGSITLEHAECLAACDYAPVMTVNYEFYDQVDPDSAQAIVEGLQAGERPAPTRGGPLCSFAETSRQLAGFADPRPAGVAGPGVGEPSVAGLLLAEATGWRADQAPAPLVAATAPTAGRGTGPAAPATAPPAPAAPPAPVPASVPAPASSERKGN</sequence>
<evidence type="ECO:0000256" key="2">
    <source>
        <dbReference type="ARBA" id="ARBA00022714"/>
    </source>
</evidence>
<dbReference type="SUPFAM" id="SSF52833">
    <property type="entry name" value="Thioredoxin-like"/>
    <property type="match status" value="1"/>
</dbReference>
<proteinExistence type="inferred from homology"/>
<keyword evidence="5" id="KW-0411">Iron-sulfur</keyword>
<feature type="compositionally biased region" description="Low complexity" evidence="7">
    <location>
        <begin position="223"/>
        <end position="239"/>
    </location>
</feature>
<keyword evidence="9" id="KW-1185">Reference proteome</keyword>
<evidence type="ECO:0000256" key="1">
    <source>
        <dbReference type="ARBA" id="ARBA00010643"/>
    </source>
</evidence>
<keyword evidence="4" id="KW-0408">Iron</keyword>
<evidence type="ECO:0000256" key="3">
    <source>
        <dbReference type="ARBA" id="ARBA00022723"/>
    </source>
</evidence>
<evidence type="ECO:0000256" key="4">
    <source>
        <dbReference type="ARBA" id="ARBA00023004"/>
    </source>
</evidence>
<dbReference type="InterPro" id="IPR002023">
    <property type="entry name" value="NuoE-like"/>
</dbReference>
<gene>
    <name evidence="8" type="primary">nuoE</name>
    <name evidence="8" type="ORF">E7Y31_01600</name>
</gene>
<dbReference type="EC" id="1.6.5.11" evidence="8"/>
<dbReference type="InterPro" id="IPR041921">
    <property type="entry name" value="NuoE_N"/>
</dbReference>
<evidence type="ECO:0000256" key="6">
    <source>
        <dbReference type="ARBA" id="ARBA00034078"/>
    </source>
</evidence>
<name>A0A4S5EUU4_9ACTN</name>
<dbReference type="AlphaFoldDB" id="A0A4S5EUU4"/>
<dbReference type="Gene3D" id="3.40.30.10">
    <property type="entry name" value="Glutaredoxin"/>
    <property type="match status" value="1"/>
</dbReference>
<accession>A0A4S5EUU4</accession>
<protein>
    <submittedName>
        <fullName evidence="8">NADH-quinone oxidoreductase subunit NuoE</fullName>
        <ecNumber evidence="8">1.6.5.11</ecNumber>
    </submittedName>
</protein>
<evidence type="ECO:0000256" key="7">
    <source>
        <dbReference type="SAM" id="MobiDB-lite"/>
    </source>
</evidence>
<dbReference type="Pfam" id="PF01257">
    <property type="entry name" value="2Fe-2S_thioredx"/>
    <property type="match status" value="1"/>
</dbReference>
<reference evidence="8 9" key="1">
    <citation type="submission" date="2019-04" db="EMBL/GenBank/DDBJ databases">
        <title>Draft genome sequences for three unisolated Alnus-infective Frankia Sp+ strains, AgTrS, AiOr and AvVan, the first sequenced Frankia strains able to sporulate in-planta.</title>
        <authorList>
            <person name="Bethencourt L."/>
            <person name="Vautrin F."/>
            <person name="Taib N."/>
            <person name="Dubost A."/>
            <person name="Castro-Garcia L."/>
            <person name="Imbaud O."/>
            <person name="Abrouk D."/>
            <person name="Fournier P."/>
            <person name="Briolay J."/>
            <person name="Nguyen A."/>
            <person name="Normand P."/>
            <person name="Fernandez M.P."/>
            <person name="Brochier-Armanet C."/>
            <person name="Herrera-Belaroussi A."/>
        </authorList>
    </citation>
    <scope>NUCLEOTIDE SEQUENCE [LARGE SCALE GENOMIC DNA]</scope>
    <source>
        <strain evidence="8 9">AvVan</strain>
    </source>
</reference>
<dbReference type="Proteomes" id="UP000305282">
    <property type="component" value="Unassembled WGS sequence"/>
</dbReference>
<dbReference type="OrthoDB" id="9807941at2"/>
<keyword evidence="3" id="KW-0479">Metal-binding</keyword>
<dbReference type="GO" id="GO:0003954">
    <property type="term" value="F:NADH dehydrogenase activity"/>
    <property type="evidence" value="ECO:0007669"/>
    <property type="project" value="TreeGrafter"/>
</dbReference>
<dbReference type="Gene3D" id="1.10.10.1590">
    <property type="entry name" value="NADH-quinone oxidoreductase subunit E"/>
    <property type="match status" value="1"/>
</dbReference>
<dbReference type="EMBL" id="SSXH01000016">
    <property type="protein sequence ID" value="THJ76113.1"/>
    <property type="molecule type" value="Genomic_DNA"/>
</dbReference>
<feature type="region of interest" description="Disordered" evidence="7">
    <location>
        <begin position="223"/>
        <end position="267"/>
    </location>
</feature>
<dbReference type="InterPro" id="IPR036249">
    <property type="entry name" value="Thioredoxin-like_sf"/>
</dbReference>
<dbReference type="FunFam" id="1.10.10.1590:FF:000001">
    <property type="entry name" value="NADH-quinone oxidoreductase subunit E"/>
    <property type="match status" value="1"/>
</dbReference>
<dbReference type="PANTHER" id="PTHR10371">
    <property type="entry name" value="NADH DEHYDROGENASE UBIQUINONE FLAVOPROTEIN 2, MITOCHONDRIAL"/>
    <property type="match status" value="1"/>
</dbReference>
<keyword evidence="2" id="KW-0001">2Fe-2S</keyword>
<dbReference type="GO" id="GO:0051537">
    <property type="term" value="F:2 iron, 2 sulfur cluster binding"/>
    <property type="evidence" value="ECO:0007669"/>
    <property type="project" value="UniProtKB-KW"/>
</dbReference>
<keyword evidence="8" id="KW-0560">Oxidoreductase</keyword>
<dbReference type="CDD" id="cd03064">
    <property type="entry name" value="TRX_Fd_NuoE"/>
    <property type="match status" value="1"/>
</dbReference>
<comment type="caution">
    <text evidence="8">The sequence shown here is derived from an EMBL/GenBank/DDBJ whole genome shotgun (WGS) entry which is preliminary data.</text>
</comment>
<dbReference type="InterPro" id="IPR042128">
    <property type="entry name" value="NuoE_dom"/>
</dbReference>
<feature type="compositionally biased region" description="Pro residues" evidence="7">
    <location>
        <begin position="240"/>
        <end position="256"/>
    </location>
</feature>
<evidence type="ECO:0000256" key="5">
    <source>
        <dbReference type="ARBA" id="ARBA00023014"/>
    </source>
</evidence>
<comment type="cofactor">
    <cofactor evidence="6">
        <name>[2Fe-2S] cluster</name>
        <dbReference type="ChEBI" id="CHEBI:190135"/>
    </cofactor>
</comment>
<dbReference type="NCBIfam" id="NF005721">
    <property type="entry name" value="PRK07539.1-1"/>
    <property type="match status" value="1"/>
</dbReference>
<evidence type="ECO:0000313" key="9">
    <source>
        <dbReference type="Proteomes" id="UP000305282"/>
    </source>
</evidence>
<dbReference type="PANTHER" id="PTHR10371:SF3">
    <property type="entry name" value="NADH DEHYDROGENASE [UBIQUINONE] FLAVOPROTEIN 2, MITOCHONDRIAL"/>
    <property type="match status" value="1"/>
</dbReference>
<comment type="similarity">
    <text evidence="1">Belongs to the complex I 24 kDa subunit family.</text>
</comment>
<dbReference type="NCBIfam" id="TIGR01958">
    <property type="entry name" value="nuoE_fam"/>
    <property type="match status" value="1"/>
</dbReference>